<dbReference type="EMBL" id="AYSO01000015">
    <property type="protein sequence ID" value="KIE47082.1"/>
    <property type="molecule type" value="Genomic_DNA"/>
</dbReference>
<evidence type="ECO:0000256" key="1">
    <source>
        <dbReference type="SAM" id="MobiDB-lite"/>
    </source>
</evidence>
<feature type="region of interest" description="Disordered" evidence="1">
    <location>
        <begin position="15"/>
        <end position="36"/>
    </location>
</feature>
<keyword evidence="2" id="KW-0472">Membrane</keyword>
<feature type="transmembrane region" description="Helical" evidence="2">
    <location>
        <begin position="46"/>
        <end position="65"/>
    </location>
</feature>
<feature type="compositionally biased region" description="Polar residues" evidence="1">
    <location>
        <begin position="19"/>
        <end position="36"/>
    </location>
</feature>
<keyword evidence="4" id="KW-1185">Reference proteome</keyword>
<evidence type="ECO:0000256" key="2">
    <source>
        <dbReference type="SAM" id="Phobius"/>
    </source>
</evidence>
<proteinExistence type="predicted"/>
<dbReference type="NCBIfam" id="TIGR02830">
    <property type="entry name" value="spore_III_AG"/>
    <property type="match status" value="1"/>
</dbReference>
<dbReference type="InterPro" id="IPR014195">
    <property type="entry name" value="Spore_III_AG"/>
</dbReference>
<organism evidence="3 4">
    <name type="scientific">Clostridium argentinense CDC 2741</name>
    <dbReference type="NCBI Taxonomy" id="1418104"/>
    <lineage>
        <taxon>Bacteria</taxon>
        <taxon>Bacillati</taxon>
        <taxon>Bacillota</taxon>
        <taxon>Clostridia</taxon>
        <taxon>Eubacteriales</taxon>
        <taxon>Clostridiaceae</taxon>
        <taxon>Clostridium</taxon>
    </lineage>
</organism>
<keyword evidence="2" id="KW-1133">Transmembrane helix</keyword>
<evidence type="ECO:0000313" key="3">
    <source>
        <dbReference type="EMBL" id="KIE47082.1"/>
    </source>
</evidence>
<name>A0A0C1R124_9CLOT</name>
<feature type="compositionally biased region" description="Basic and acidic residues" evidence="1">
    <location>
        <begin position="138"/>
        <end position="147"/>
    </location>
</feature>
<protein>
    <submittedName>
        <fullName evidence="3">Stage III sporulation protein AG</fullName>
    </submittedName>
</protein>
<accession>A0A0C1R124</accession>
<gene>
    <name evidence="3" type="primary">spoIIIAG</name>
    <name evidence="3" type="ORF">U732_1575</name>
</gene>
<comment type="caution">
    <text evidence="3">The sequence shown here is derived from an EMBL/GenBank/DDBJ whole genome shotgun (WGS) entry which is preliminary data.</text>
</comment>
<feature type="compositionally biased region" description="Polar residues" evidence="1">
    <location>
        <begin position="151"/>
        <end position="160"/>
    </location>
</feature>
<sequence length="223" mass="24316">MNFDKLKNALMDFNKSKNNKNTGINNSSEGKNNLTSKKANSNNKTFNLILLLLAGIALTIVGSFFKDTKASNMVNNDNNNKQQEASIIEAKISYKEKVQNELIGILGKIEGVGKIEAMIYFDGGEEQVPAFNINDSKSTTKEKDTGGGERNITQENGGSTVVMSNDGGKTEPLIVKTYNPKITGICIVAEGAGDKVTELRVRQAVTNLFGLEEEKVQVYPMKN</sequence>
<dbReference type="STRING" id="29341.RSJ17_12370"/>
<reference evidence="3 4" key="1">
    <citation type="journal article" date="2015" name="Infect. Genet. Evol.">
        <title>Genomic sequences of six botulinum neurotoxin-producing strains representing three clostridial species illustrate the mobility and diversity of botulinum neurotoxin genes.</title>
        <authorList>
            <person name="Smith T.J."/>
            <person name="Hill K.K."/>
            <person name="Xie G."/>
            <person name="Foley B.T."/>
            <person name="Williamson C.H."/>
            <person name="Foster J.T."/>
            <person name="Johnson S.L."/>
            <person name="Chertkov O."/>
            <person name="Teshima H."/>
            <person name="Gibbons H.S."/>
            <person name="Johnsky L.A."/>
            <person name="Karavis M.A."/>
            <person name="Smith L.A."/>
        </authorList>
    </citation>
    <scope>NUCLEOTIDE SEQUENCE [LARGE SCALE GENOMIC DNA]</scope>
    <source>
        <strain evidence="3 4">CDC 2741</strain>
    </source>
</reference>
<keyword evidence="2" id="KW-0812">Transmembrane</keyword>
<dbReference type="Proteomes" id="UP000031366">
    <property type="component" value="Unassembled WGS sequence"/>
</dbReference>
<evidence type="ECO:0000313" key="4">
    <source>
        <dbReference type="Proteomes" id="UP000031366"/>
    </source>
</evidence>
<dbReference type="AlphaFoldDB" id="A0A0C1R124"/>
<feature type="region of interest" description="Disordered" evidence="1">
    <location>
        <begin position="136"/>
        <end position="160"/>
    </location>
</feature>